<dbReference type="AlphaFoldDB" id="A0A916VCP5"/>
<dbReference type="Proteomes" id="UP000613208">
    <property type="component" value="Unassembled WGS sequence"/>
</dbReference>
<evidence type="ECO:0000256" key="1">
    <source>
        <dbReference type="ARBA" id="ARBA00022801"/>
    </source>
</evidence>
<name>A0A916VCP5_9FIRM</name>
<dbReference type="Gene3D" id="1.10.3210.10">
    <property type="entry name" value="Hypothetical protein af1432"/>
    <property type="match status" value="1"/>
</dbReference>
<dbReference type="PANTHER" id="PTHR35795">
    <property type="entry name" value="SLR1885 PROTEIN"/>
    <property type="match status" value="1"/>
</dbReference>
<evidence type="ECO:0000259" key="3">
    <source>
        <dbReference type="PROSITE" id="PS51831"/>
    </source>
</evidence>
<gene>
    <name evidence="4" type="ORF">ANBU17_12380</name>
</gene>
<keyword evidence="1 2" id="KW-0378">Hydrolase</keyword>
<dbReference type="NCBIfam" id="NF002327">
    <property type="entry name" value="PRK01286.1-2"/>
    <property type="match status" value="1"/>
</dbReference>
<dbReference type="EMBL" id="BLYI01000027">
    <property type="protein sequence ID" value="GFO84891.1"/>
    <property type="molecule type" value="Genomic_DNA"/>
</dbReference>
<evidence type="ECO:0000313" key="4">
    <source>
        <dbReference type="EMBL" id="GFO84891.1"/>
    </source>
</evidence>
<feature type="domain" description="HD" evidence="3">
    <location>
        <begin position="75"/>
        <end position="186"/>
    </location>
</feature>
<evidence type="ECO:0000256" key="2">
    <source>
        <dbReference type="HAMAP-Rule" id="MF_01212"/>
    </source>
</evidence>
<dbReference type="InterPro" id="IPR006674">
    <property type="entry name" value="HD_domain"/>
</dbReference>
<dbReference type="RefSeq" id="WP_201310605.1">
    <property type="nucleotide sequence ID" value="NZ_BLYI01000027.1"/>
</dbReference>
<comment type="caution">
    <text evidence="4">The sequence shown here is derived from an EMBL/GenBank/DDBJ whole genome shotgun (WGS) entry which is preliminary data.</text>
</comment>
<comment type="similarity">
    <text evidence="2">Belongs to the dGTPase family. Type 2 subfamily.</text>
</comment>
<protein>
    <recommendedName>
        <fullName evidence="2">Deoxyguanosinetriphosphate triphosphohydrolase-like protein</fullName>
    </recommendedName>
</protein>
<dbReference type="InterPro" id="IPR006261">
    <property type="entry name" value="dGTPase"/>
</dbReference>
<dbReference type="PANTHER" id="PTHR35795:SF1">
    <property type="entry name" value="BIS(5'-NUCLEOSYL)-TETRAPHOSPHATASE, SYMMETRICAL"/>
    <property type="match status" value="1"/>
</dbReference>
<sequence>MNIREKQEQSEKELLSPYAALSINTKGRERPEMECEIRTCFQRDRDRILHSKAFRRLKDKTQVFLSPKGDHYRTRLVHTLEVSQNARTIARALNLNELLTEAIALGHDLGHTPFGHAGENVLNDMNPHGFRHSEQSVRVVQYLEKDGRGLNLTWEVRDGMRNHSIKSCPATLEGKIVRLADKIAYINHDIDDSIRGNVITEDDLPKECTEILGHTFRERVNTMILDIVNHSENKNDICMSEEVYRAMFGLRDFMFEHVYTDLDTKKEEGKVEHIIAPLYEYYMKHLELLPQYSQERIRQGTESREQAVCDYIAGMTDHYAIETYKEIFIPKFWIIR</sequence>
<accession>A0A916VCP5</accession>
<keyword evidence="5" id="KW-1185">Reference proteome</keyword>
<dbReference type="SUPFAM" id="SSF109604">
    <property type="entry name" value="HD-domain/PDEase-like"/>
    <property type="match status" value="1"/>
</dbReference>
<dbReference type="CDD" id="cd00077">
    <property type="entry name" value="HDc"/>
    <property type="match status" value="1"/>
</dbReference>
<reference evidence="4" key="1">
    <citation type="submission" date="2020-06" db="EMBL/GenBank/DDBJ databases">
        <title>Characterization of fructooligosaccharide metabolism and fructooligosaccharide-degrading enzymes in human commensal butyrate producers.</title>
        <authorList>
            <person name="Tanno H."/>
            <person name="Fujii T."/>
            <person name="Hirano K."/>
            <person name="Maeno S."/>
            <person name="Tonozuka T."/>
            <person name="Sakamoto M."/>
            <person name="Ohkuma M."/>
            <person name="Tochio T."/>
            <person name="Endo A."/>
        </authorList>
    </citation>
    <scope>NUCLEOTIDE SEQUENCE</scope>
    <source>
        <strain evidence="4">JCM 17466</strain>
    </source>
</reference>
<dbReference type="NCBIfam" id="TIGR01353">
    <property type="entry name" value="dGTP_triPase"/>
    <property type="match status" value="1"/>
</dbReference>
<dbReference type="SMART" id="SM00471">
    <property type="entry name" value="HDc"/>
    <property type="match status" value="1"/>
</dbReference>
<dbReference type="GO" id="GO:0016793">
    <property type="term" value="F:triphosphoric monoester hydrolase activity"/>
    <property type="evidence" value="ECO:0007669"/>
    <property type="project" value="InterPro"/>
</dbReference>
<dbReference type="Pfam" id="PF13286">
    <property type="entry name" value="HD_assoc"/>
    <property type="match status" value="1"/>
</dbReference>
<dbReference type="InterPro" id="IPR026875">
    <property type="entry name" value="PHydrolase_assoc_dom"/>
</dbReference>
<proteinExistence type="inferred from homology"/>
<dbReference type="PROSITE" id="PS51831">
    <property type="entry name" value="HD"/>
    <property type="match status" value="1"/>
</dbReference>
<dbReference type="InterPro" id="IPR051094">
    <property type="entry name" value="Diverse_Catalytic_Enzymes"/>
</dbReference>
<dbReference type="Pfam" id="PF01966">
    <property type="entry name" value="HD"/>
    <property type="match status" value="1"/>
</dbReference>
<organism evidence="4 5">
    <name type="scientific">Anaerostipes butyraticus</name>
    <dbReference type="NCBI Taxonomy" id="645466"/>
    <lineage>
        <taxon>Bacteria</taxon>
        <taxon>Bacillati</taxon>
        <taxon>Bacillota</taxon>
        <taxon>Clostridia</taxon>
        <taxon>Lachnospirales</taxon>
        <taxon>Lachnospiraceae</taxon>
        <taxon>Anaerostipes</taxon>
    </lineage>
</organism>
<dbReference type="InterPro" id="IPR003607">
    <property type="entry name" value="HD/PDEase_dom"/>
</dbReference>
<dbReference type="InterPro" id="IPR023023">
    <property type="entry name" value="dNTPase_2"/>
</dbReference>
<evidence type="ECO:0000313" key="5">
    <source>
        <dbReference type="Proteomes" id="UP000613208"/>
    </source>
</evidence>
<dbReference type="HAMAP" id="MF_01212">
    <property type="entry name" value="dGTPase_type2"/>
    <property type="match status" value="1"/>
</dbReference>